<gene>
    <name evidence="2" type="ORF">B0I32_1489</name>
</gene>
<dbReference type="Proteomes" id="UP000238312">
    <property type="component" value="Unassembled WGS sequence"/>
</dbReference>
<comment type="caution">
    <text evidence="2">The sequence shown here is derived from an EMBL/GenBank/DDBJ whole genome shotgun (WGS) entry which is preliminary data.</text>
</comment>
<accession>A0A2T0LPQ3</accession>
<feature type="compositionally biased region" description="Acidic residues" evidence="1">
    <location>
        <begin position="25"/>
        <end position="48"/>
    </location>
</feature>
<name>A0A2T0LPQ3_9ACTN</name>
<proteinExistence type="predicted"/>
<evidence type="ECO:0000313" key="3">
    <source>
        <dbReference type="Proteomes" id="UP000238312"/>
    </source>
</evidence>
<dbReference type="EMBL" id="PVNG01000048">
    <property type="protein sequence ID" value="PRX45323.1"/>
    <property type="molecule type" value="Genomic_DNA"/>
</dbReference>
<feature type="region of interest" description="Disordered" evidence="1">
    <location>
        <begin position="1"/>
        <end position="48"/>
    </location>
</feature>
<evidence type="ECO:0000313" key="2">
    <source>
        <dbReference type="EMBL" id="PRX45323.1"/>
    </source>
</evidence>
<keyword evidence="3" id="KW-1185">Reference proteome</keyword>
<reference evidence="2 3" key="1">
    <citation type="submission" date="2018-03" db="EMBL/GenBank/DDBJ databases">
        <title>Genomic Encyclopedia of Type Strains, Phase III (KMG-III): the genomes of soil and plant-associated and newly described type strains.</title>
        <authorList>
            <person name="Whitman W."/>
        </authorList>
    </citation>
    <scope>NUCLEOTIDE SEQUENCE [LARGE SCALE GENOMIC DNA]</scope>
    <source>
        <strain evidence="2 3">CGMCC 4.7104</strain>
    </source>
</reference>
<protein>
    <submittedName>
        <fullName evidence="2">Uncharacterized protein</fullName>
    </submittedName>
</protein>
<sequence length="48" mass="5264">MLPPPRDVSPQAGPRPGAMLPVMYDPEDDEGDREPTAEEEMDDLGLIL</sequence>
<evidence type="ECO:0000256" key="1">
    <source>
        <dbReference type="SAM" id="MobiDB-lite"/>
    </source>
</evidence>
<dbReference type="AlphaFoldDB" id="A0A2T0LPQ3"/>
<organism evidence="2 3">
    <name type="scientific">Nonomuraea fuscirosea</name>
    <dbReference type="NCBI Taxonomy" id="1291556"/>
    <lineage>
        <taxon>Bacteria</taxon>
        <taxon>Bacillati</taxon>
        <taxon>Actinomycetota</taxon>
        <taxon>Actinomycetes</taxon>
        <taxon>Streptosporangiales</taxon>
        <taxon>Streptosporangiaceae</taxon>
        <taxon>Nonomuraea</taxon>
    </lineage>
</organism>